<comment type="caution">
    <text evidence="2">The sequence shown here is derived from an EMBL/GenBank/DDBJ whole genome shotgun (WGS) entry which is preliminary data.</text>
</comment>
<sequence>MLRYSPPVSRRRKQSSGHPAKRAAVRTATQEPPLVRAAAATPVLRGLRGVAAWVGEGVAVTATGLPRPGDIPDLCRVLGIEPPAVRIRTAGRVPWLMSLWAVARAADVIQIRARKARPGEGLGADALETWRNAFVRTVDGNDEEFIEGAEGGALVALQVLANVELPPGTAVDETALDATIRAAAEAEGVTFDVGAGLDLLAFFGAVVREPGRVTLTPLGAHLVTVLHELTPA</sequence>
<dbReference type="AlphaFoldDB" id="A0A5M3W006"/>
<accession>A0A5M3W006</accession>
<keyword evidence="3" id="KW-1185">Reference proteome</keyword>
<feature type="region of interest" description="Disordered" evidence="1">
    <location>
        <begin position="1"/>
        <end position="29"/>
    </location>
</feature>
<evidence type="ECO:0000313" key="3">
    <source>
        <dbReference type="Proteomes" id="UP000334990"/>
    </source>
</evidence>
<gene>
    <name evidence="2" type="ORF">Acor_24950</name>
</gene>
<proteinExistence type="predicted"/>
<protein>
    <submittedName>
        <fullName evidence="2">Uncharacterized protein</fullName>
    </submittedName>
</protein>
<dbReference type="Proteomes" id="UP000334990">
    <property type="component" value="Unassembled WGS sequence"/>
</dbReference>
<feature type="compositionally biased region" description="Basic residues" evidence="1">
    <location>
        <begin position="9"/>
        <end position="24"/>
    </location>
</feature>
<name>A0A5M3W006_9ACTN</name>
<organism evidence="2 3">
    <name type="scientific">Acrocarpospora corrugata</name>
    <dbReference type="NCBI Taxonomy" id="35763"/>
    <lineage>
        <taxon>Bacteria</taxon>
        <taxon>Bacillati</taxon>
        <taxon>Actinomycetota</taxon>
        <taxon>Actinomycetes</taxon>
        <taxon>Streptosporangiales</taxon>
        <taxon>Streptosporangiaceae</taxon>
        <taxon>Acrocarpospora</taxon>
    </lineage>
</organism>
<reference evidence="2 3" key="1">
    <citation type="submission" date="2019-10" db="EMBL/GenBank/DDBJ databases">
        <title>Whole genome shotgun sequence of Acrocarpospora corrugata NBRC 13972.</title>
        <authorList>
            <person name="Ichikawa N."/>
            <person name="Kimura A."/>
            <person name="Kitahashi Y."/>
            <person name="Komaki H."/>
            <person name="Oguchi A."/>
        </authorList>
    </citation>
    <scope>NUCLEOTIDE SEQUENCE [LARGE SCALE GENOMIC DNA]</scope>
    <source>
        <strain evidence="2 3">NBRC 13972</strain>
    </source>
</reference>
<evidence type="ECO:0000256" key="1">
    <source>
        <dbReference type="SAM" id="MobiDB-lite"/>
    </source>
</evidence>
<evidence type="ECO:0000313" key="2">
    <source>
        <dbReference type="EMBL" id="GES00431.1"/>
    </source>
</evidence>
<dbReference type="EMBL" id="BLAD01000045">
    <property type="protein sequence ID" value="GES00431.1"/>
    <property type="molecule type" value="Genomic_DNA"/>
</dbReference>